<name>A0A3S2WWS4_9BURK</name>
<comment type="similarity">
    <text evidence="1 3">Belongs to the type-B carboxylesterase/lipase family.</text>
</comment>
<keyword evidence="6" id="KW-1185">Reference proteome</keyword>
<evidence type="ECO:0000256" key="1">
    <source>
        <dbReference type="ARBA" id="ARBA00005964"/>
    </source>
</evidence>
<organism evidence="5 6">
    <name type="scientific">Rubrivivax albus</name>
    <dbReference type="NCBI Taxonomy" id="2499835"/>
    <lineage>
        <taxon>Bacteria</taxon>
        <taxon>Pseudomonadati</taxon>
        <taxon>Pseudomonadota</taxon>
        <taxon>Betaproteobacteria</taxon>
        <taxon>Burkholderiales</taxon>
        <taxon>Sphaerotilaceae</taxon>
        <taxon>Rubrivivax</taxon>
    </lineage>
</organism>
<dbReference type="InterPro" id="IPR050309">
    <property type="entry name" value="Type-B_Carboxylest/Lipase"/>
</dbReference>
<dbReference type="InterPro" id="IPR019819">
    <property type="entry name" value="Carboxylesterase_B_CS"/>
</dbReference>
<dbReference type="InterPro" id="IPR029058">
    <property type="entry name" value="AB_hydrolase_fold"/>
</dbReference>
<dbReference type="PANTHER" id="PTHR11559">
    <property type="entry name" value="CARBOXYLESTERASE"/>
    <property type="match status" value="1"/>
</dbReference>
<evidence type="ECO:0000313" key="6">
    <source>
        <dbReference type="Proteomes" id="UP000288178"/>
    </source>
</evidence>
<comment type="caution">
    <text evidence="5">The sequence shown here is derived from an EMBL/GenBank/DDBJ whole genome shotgun (WGS) entry which is preliminary data.</text>
</comment>
<dbReference type="Gene3D" id="3.40.50.1820">
    <property type="entry name" value="alpha/beta hydrolase"/>
    <property type="match status" value="1"/>
</dbReference>
<dbReference type="InterPro" id="IPR002018">
    <property type="entry name" value="CarbesteraseB"/>
</dbReference>
<keyword evidence="2 3" id="KW-0378">Hydrolase</keyword>
<dbReference type="EC" id="3.1.1.-" evidence="3"/>
<dbReference type="InterPro" id="IPR019826">
    <property type="entry name" value="Carboxylesterase_B_AS"/>
</dbReference>
<evidence type="ECO:0000259" key="4">
    <source>
        <dbReference type="Pfam" id="PF00135"/>
    </source>
</evidence>
<dbReference type="OrthoDB" id="9775851at2"/>
<dbReference type="GO" id="GO:0016787">
    <property type="term" value="F:hydrolase activity"/>
    <property type="evidence" value="ECO:0007669"/>
    <property type="project" value="UniProtKB-KW"/>
</dbReference>
<evidence type="ECO:0000256" key="2">
    <source>
        <dbReference type="ARBA" id="ARBA00022801"/>
    </source>
</evidence>
<dbReference type="Pfam" id="PF00135">
    <property type="entry name" value="COesterase"/>
    <property type="match status" value="1"/>
</dbReference>
<protein>
    <recommendedName>
        <fullName evidence="3">Carboxylic ester hydrolase</fullName>
        <ecNumber evidence="3">3.1.1.-</ecNumber>
    </recommendedName>
</protein>
<dbReference type="SUPFAM" id="SSF53474">
    <property type="entry name" value="alpha/beta-Hydrolases"/>
    <property type="match status" value="1"/>
</dbReference>
<dbReference type="Proteomes" id="UP000288178">
    <property type="component" value="Unassembled WGS sequence"/>
</dbReference>
<reference evidence="5 6" key="1">
    <citation type="submission" date="2019-01" db="EMBL/GenBank/DDBJ databases">
        <authorList>
            <person name="Chen W.-M."/>
        </authorList>
    </citation>
    <scope>NUCLEOTIDE SEQUENCE [LARGE SCALE GENOMIC DNA]</scope>
    <source>
        <strain evidence="5 6">ICH-3</strain>
    </source>
</reference>
<gene>
    <name evidence="5" type="ORF">ENE75_23820</name>
</gene>
<evidence type="ECO:0000313" key="5">
    <source>
        <dbReference type="EMBL" id="RVT47743.1"/>
    </source>
</evidence>
<dbReference type="PROSITE" id="PS00122">
    <property type="entry name" value="CARBOXYLESTERASE_B_1"/>
    <property type="match status" value="1"/>
</dbReference>
<accession>A0A3S2WWS4</accession>
<evidence type="ECO:0000256" key="3">
    <source>
        <dbReference type="RuleBase" id="RU361235"/>
    </source>
</evidence>
<dbReference type="PROSITE" id="PS00941">
    <property type="entry name" value="CARBOXYLESTERASE_B_2"/>
    <property type="match status" value="1"/>
</dbReference>
<dbReference type="EMBL" id="SACT01000013">
    <property type="protein sequence ID" value="RVT47743.1"/>
    <property type="molecule type" value="Genomic_DNA"/>
</dbReference>
<sequence length="510" mass="54417">MAPQVGGLLAGLPPAQHGQVVGDEDCLTLNVFAPAPGGEPRPVMVWIHGGALSVGTSATYDVARNLAREDGVVVVTINYRLGVLGWFAHPALAADATPEERSGNFGLLDQIAALRWVREHIAVFGGDPGRVTVFGESAGGQSVLLLLASPLAAGLFHRAIAQSPVAETFAFDAAVHGEPGAVLDSRRCGALEVTRRVRQAAVDRGEPGPADEAAFLRGCTPAQLLGACRPGSVGISLSPRPARDGVVLPMEPLAQVFASGRWNRMPVLLGSNRDEIRTFVADKPEHVRLLGGKLPLLRNRAAYLAETSTLSAAWRALHVDAPADAMLAGGHADVWTYRFDWDEAPAVPFVRPDLLLGAAHAMEMPFVFRDLAGEMDLFKVFTRGNRPGRGAVAAAMGQAWTSFARDGVPRLPGGATWPRRQTGEGADSLQIDTPRGGGLRMAALRRRMAEIKQGLLEAAWPPHWRCRIYARMLLWSPLFEGHGSAAEYAAWARALGVDAAPEAFRPGMEI</sequence>
<proteinExistence type="inferred from homology"/>
<feature type="domain" description="Carboxylesterase type B" evidence="4">
    <location>
        <begin position="21"/>
        <end position="285"/>
    </location>
</feature>
<dbReference type="AlphaFoldDB" id="A0A3S2WWS4"/>